<organism evidence="2">
    <name type="scientific">Sesamum radiatum</name>
    <name type="common">Black benniseed</name>
    <dbReference type="NCBI Taxonomy" id="300843"/>
    <lineage>
        <taxon>Eukaryota</taxon>
        <taxon>Viridiplantae</taxon>
        <taxon>Streptophyta</taxon>
        <taxon>Embryophyta</taxon>
        <taxon>Tracheophyta</taxon>
        <taxon>Spermatophyta</taxon>
        <taxon>Magnoliopsida</taxon>
        <taxon>eudicotyledons</taxon>
        <taxon>Gunneridae</taxon>
        <taxon>Pentapetalae</taxon>
        <taxon>asterids</taxon>
        <taxon>lamiids</taxon>
        <taxon>Lamiales</taxon>
        <taxon>Pedaliaceae</taxon>
        <taxon>Sesamum</taxon>
    </lineage>
</organism>
<feature type="region of interest" description="Disordered" evidence="1">
    <location>
        <begin position="54"/>
        <end position="110"/>
    </location>
</feature>
<proteinExistence type="predicted"/>
<protein>
    <submittedName>
        <fullName evidence="2">Uncharacterized protein</fullName>
    </submittedName>
</protein>
<sequence length="110" mass="11307">MRIMPFDRVINGSVKITGRSGTGGTGGASHGRAEICELVAPAVANPTALESVGIDGGWDTASDDGMSDSRSAGSAWGGLGGPRPAAATTTLATMPSSRWRQSTNRHYLQF</sequence>
<feature type="compositionally biased region" description="Low complexity" evidence="1">
    <location>
        <begin position="82"/>
        <end position="93"/>
    </location>
</feature>
<evidence type="ECO:0000313" key="2">
    <source>
        <dbReference type="EMBL" id="KAL0442244.1"/>
    </source>
</evidence>
<reference evidence="2" key="1">
    <citation type="submission" date="2020-06" db="EMBL/GenBank/DDBJ databases">
        <authorList>
            <person name="Li T."/>
            <person name="Hu X."/>
            <person name="Zhang T."/>
            <person name="Song X."/>
            <person name="Zhang H."/>
            <person name="Dai N."/>
            <person name="Sheng W."/>
            <person name="Hou X."/>
            <person name="Wei L."/>
        </authorList>
    </citation>
    <scope>NUCLEOTIDE SEQUENCE</scope>
    <source>
        <strain evidence="2">G02</strain>
        <tissue evidence="2">Leaf</tissue>
    </source>
</reference>
<dbReference type="EMBL" id="JACGWJ010000001">
    <property type="protein sequence ID" value="KAL0442244.1"/>
    <property type="molecule type" value="Genomic_DNA"/>
</dbReference>
<name>A0AAW2WMD7_SESRA</name>
<comment type="caution">
    <text evidence="2">The sequence shown here is derived from an EMBL/GenBank/DDBJ whole genome shotgun (WGS) entry which is preliminary data.</text>
</comment>
<accession>A0AAW2WMD7</accession>
<gene>
    <name evidence="2" type="ORF">Sradi_0163300</name>
</gene>
<reference evidence="2" key="2">
    <citation type="journal article" date="2024" name="Plant">
        <title>Genomic evolution and insights into agronomic trait innovations of Sesamum species.</title>
        <authorList>
            <person name="Miao H."/>
            <person name="Wang L."/>
            <person name="Qu L."/>
            <person name="Liu H."/>
            <person name="Sun Y."/>
            <person name="Le M."/>
            <person name="Wang Q."/>
            <person name="Wei S."/>
            <person name="Zheng Y."/>
            <person name="Lin W."/>
            <person name="Duan Y."/>
            <person name="Cao H."/>
            <person name="Xiong S."/>
            <person name="Wang X."/>
            <person name="Wei L."/>
            <person name="Li C."/>
            <person name="Ma Q."/>
            <person name="Ju M."/>
            <person name="Zhao R."/>
            <person name="Li G."/>
            <person name="Mu C."/>
            <person name="Tian Q."/>
            <person name="Mei H."/>
            <person name="Zhang T."/>
            <person name="Gao T."/>
            <person name="Zhang H."/>
        </authorList>
    </citation>
    <scope>NUCLEOTIDE SEQUENCE</scope>
    <source>
        <strain evidence="2">G02</strain>
    </source>
</reference>
<feature type="compositionally biased region" description="Polar residues" evidence="1">
    <location>
        <begin position="94"/>
        <end position="110"/>
    </location>
</feature>
<evidence type="ECO:0000256" key="1">
    <source>
        <dbReference type="SAM" id="MobiDB-lite"/>
    </source>
</evidence>
<dbReference type="AlphaFoldDB" id="A0AAW2WMD7"/>